<comment type="caution">
    <text evidence="1">The sequence shown here is derived from an EMBL/GenBank/DDBJ whole genome shotgun (WGS) entry which is preliminary data.</text>
</comment>
<reference evidence="1" key="1">
    <citation type="journal article" date="2014" name="Front. Microbiol.">
        <title>High frequency of phylogenetically diverse reductive dehalogenase-homologous genes in deep subseafloor sedimentary metagenomes.</title>
        <authorList>
            <person name="Kawai M."/>
            <person name="Futagami T."/>
            <person name="Toyoda A."/>
            <person name="Takaki Y."/>
            <person name="Nishi S."/>
            <person name="Hori S."/>
            <person name="Arai W."/>
            <person name="Tsubouchi T."/>
            <person name="Morono Y."/>
            <person name="Uchiyama I."/>
            <person name="Ito T."/>
            <person name="Fujiyama A."/>
            <person name="Inagaki F."/>
            <person name="Takami H."/>
        </authorList>
    </citation>
    <scope>NUCLEOTIDE SEQUENCE</scope>
    <source>
        <strain evidence="1">Expedition CK06-06</strain>
    </source>
</reference>
<name>X1QK36_9ZZZZ</name>
<dbReference type="EMBL" id="BARW01004993">
    <property type="protein sequence ID" value="GAI68852.1"/>
    <property type="molecule type" value="Genomic_DNA"/>
</dbReference>
<sequence>WKDVIIEEFAHFTNDQLESIIQYLLKEMKEKEHGTW</sequence>
<accession>X1QK36</accession>
<feature type="non-terminal residue" evidence="1">
    <location>
        <position position="1"/>
    </location>
</feature>
<organism evidence="1">
    <name type="scientific">marine sediment metagenome</name>
    <dbReference type="NCBI Taxonomy" id="412755"/>
    <lineage>
        <taxon>unclassified sequences</taxon>
        <taxon>metagenomes</taxon>
        <taxon>ecological metagenomes</taxon>
    </lineage>
</organism>
<gene>
    <name evidence="1" type="ORF">S12H4_11228</name>
</gene>
<dbReference type="AlphaFoldDB" id="X1QK36"/>
<proteinExistence type="predicted"/>
<evidence type="ECO:0000313" key="1">
    <source>
        <dbReference type="EMBL" id="GAI68852.1"/>
    </source>
</evidence>
<protein>
    <submittedName>
        <fullName evidence="1">Uncharacterized protein</fullName>
    </submittedName>
</protein>